<sequence>MHHGLMSTAGPRHGGLAGSPVPLPPDGATQPPGVLMGLGKPALPGEAPQDKRLPSPPPLPGWSSWPLGGGGRTGGQLASQGFTAQQAQEGPGELPLCRLRGWRCPCIHPQPWGGPGAPSSCPERLLQTCLRHLWPQLRPAVGAQDQASPGVPGSAAAQPRASGGEC</sequence>
<accession>A0ABN8ZNL6</accession>
<protein>
    <submittedName>
        <fullName evidence="2">Uncharacterized protein</fullName>
    </submittedName>
</protein>
<gene>
    <name evidence="2" type="ORF">MRATA1EN1_LOCUS24070</name>
</gene>
<proteinExistence type="predicted"/>
<evidence type="ECO:0000313" key="3">
    <source>
        <dbReference type="Proteomes" id="UP001176941"/>
    </source>
</evidence>
<organism evidence="2 3">
    <name type="scientific">Rangifer tarandus platyrhynchus</name>
    <name type="common">Svalbard reindeer</name>
    <dbReference type="NCBI Taxonomy" id="3082113"/>
    <lineage>
        <taxon>Eukaryota</taxon>
        <taxon>Metazoa</taxon>
        <taxon>Chordata</taxon>
        <taxon>Craniata</taxon>
        <taxon>Vertebrata</taxon>
        <taxon>Euteleostomi</taxon>
        <taxon>Mammalia</taxon>
        <taxon>Eutheria</taxon>
        <taxon>Laurasiatheria</taxon>
        <taxon>Artiodactyla</taxon>
        <taxon>Ruminantia</taxon>
        <taxon>Pecora</taxon>
        <taxon>Cervidae</taxon>
        <taxon>Odocoileinae</taxon>
        <taxon>Rangifer</taxon>
    </lineage>
</organism>
<evidence type="ECO:0000256" key="1">
    <source>
        <dbReference type="SAM" id="MobiDB-lite"/>
    </source>
</evidence>
<dbReference type="Proteomes" id="UP001176941">
    <property type="component" value="Chromosome 4"/>
</dbReference>
<name>A0ABN8ZNL6_RANTA</name>
<evidence type="ECO:0000313" key="2">
    <source>
        <dbReference type="EMBL" id="CAI9175108.1"/>
    </source>
</evidence>
<feature type="region of interest" description="Disordered" evidence="1">
    <location>
        <begin position="1"/>
        <end position="77"/>
    </location>
</feature>
<reference evidence="2" key="1">
    <citation type="submission" date="2023-04" db="EMBL/GenBank/DDBJ databases">
        <authorList>
            <consortium name="ELIXIR-Norway"/>
        </authorList>
    </citation>
    <scope>NUCLEOTIDE SEQUENCE [LARGE SCALE GENOMIC DNA]</scope>
</reference>
<dbReference type="EMBL" id="OX459940">
    <property type="protein sequence ID" value="CAI9175108.1"/>
    <property type="molecule type" value="Genomic_DNA"/>
</dbReference>
<feature type="region of interest" description="Disordered" evidence="1">
    <location>
        <begin position="142"/>
        <end position="166"/>
    </location>
</feature>
<keyword evidence="3" id="KW-1185">Reference proteome</keyword>